<dbReference type="AlphaFoldDB" id="V2Z3N9"/>
<dbReference type="GO" id="GO:0051301">
    <property type="term" value="P:cell division"/>
    <property type="evidence" value="ECO:0007669"/>
    <property type="project" value="UniProtKB-KW"/>
</dbReference>
<feature type="domain" description="Mur ligase C-terminal" evidence="19">
    <location>
        <begin position="323"/>
        <end position="441"/>
    </location>
</feature>
<organism evidence="21 22">
    <name type="scientific">Catonella morbi ATCC 51271</name>
    <dbReference type="NCBI Taxonomy" id="592026"/>
    <lineage>
        <taxon>Bacteria</taxon>
        <taxon>Bacillati</taxon>
        <taxon>Bacillota</taxon>
        <taxon>Clostridia</taxon>
        <taxon>Lachnospirales</taxon>
        <taxon>Lachnospiraceae</taxon>
        <taxon>Catonella</taxon>
    </lineage>
</organism>
<sequence length="467" mass="52139">MENKLIKALKEEISGKKVLILGFGREGKLNLEVVARAGGVSELAIADQNEINIEEVTEIAGKAVSNIKTITGTDYLAHIDEFEIVFKSPGVVLPKPFSEYKALITSQAEYFLKVYGSQTIGVTGTKGKSTTTTLIYHELKENGFDALLVGNIGIPAFRLIDEIKENTKIVFELSCHQLEYGKYSPHIGVYLNVFPEHLDHYGSFEKYRASKENIYKNQSEKDKLYCGTGVIPKEGEAKSAVTVIYDFNRDDKVFENDEHVTTFVEDDFISHKTYTTGINEDEISLKGFHNFFDIAVAFAVCTDLGVSVEGFNKALKTYKTLPHRLEFVGNIDGIKFYDDSISTIPATAIEAMNTIKDTDTVIIGGMDRGIDYEPLIKYLETSTVPNIILMETTGARIKEEVKMGYMELNNSERLHLVDNLEEAVKLAKKLTKKGKSCIMSPAAASYGIFKNFEERGEVFKRLVKGEI</sequence>
<dbReference type="GO" id="GO:0008360">
    <property type="term" value="P:regulation of cell shape"/>
    <property type="evidence" value="ECO:0007669"/>
    <property type="project" value="UniProtKB-KW"/>
</dbReference>
<dbReference type="GO" id="GO:0005524">
    <property type="term" value="F:ATP binding"/>
    <property type="evidence" value="ECO:0007669"/>
    <property type="project" value="UniProtKB-UniRule"/>
</dbReference>
<keyword evidence="7 17" id="KW-0963">Cytoplasm</keyword>
<dbReference type="InterPro" id="IPR004101">
    <property type="entry name" value="Mur_ligase_C"/>
</dbReference>
<evidence type="ECO:0000259" key="19">
    <source>
        <dbReference type="Pfam" id="PF02875"/>
    </source>
</evidence>
<gene>
    <name evidence="17" type="primary">murD</name>
    <name evidence="21" type="ORF">GCWU0000282_003114</name>
</gene>
<dbReference type="PANTHER" id="PTHR43692">
    <property type="entry name" value="UDP-N-ACETYLMURAMOYLALANINE--D-GLUTAMATE LIGASE"/>
    <property type="match status" value="1"/>
</dbReference>
<dbReference type="InterPro" id="IPR036565">
    <property type="entry name" value="Mur-like_cat_sf"/>
</dbReference>
<comment type="similarity">
    <text evidence="4 17">Belongs to the MurCDEF family.</text>
</comment>
<keyword evidence="13 17" id="KW-0961">Cell wall biogenesis/degradation</keyword>
<name>V2Z3N9_9FIRM</name>
<dbReference type="InterPro" id="IPR013221">
    <property type="entry name" value="Mur_ligase_cen"/>
</dbReference>
<dbReference type="STRING" id="592026.GCWU0000282_003114"/>
<dbReference type="Gene3D" id="3.40.50.720">
    <property type="entry name" value="NAD(P)-binding Rossmann-like Domain"/>
    <property type="match status" value="1"/>
</dbReference>
<keyword evidence="11 17" id="KW-0133">Cell shape</keyword>
<evidence type="ECO:0000256" key="3">
    <source>
        <dbReference type="ARBA" id="ARBA00004752"/>
    </source>
</evidence>
<evidence type="ECO:0000256" key="5">
    <source>
        <dbReference type="ARBA" id="ARBA00012212"/>
    </source>
</evidence>
<comment type="subcellular location">
    <subcellularLocation>
        <location evidence="2 17 18">Cytoplasm</location>
    </subcellularLocation>
</comment>
<comment type="catalytic activity">
    <reaction evidence="16 17 18">
        <text>UDP-N-acetyl-alpha-D-muramoyl-L-alanine + D-glutamate + ATP = UDP-N-acetyl-alpha-D-muramoyl-L-alanyl-D-glutamate + ADP + phosphate + H(+)</text>
        <dbReference type="Rhea" id="RHEA:16429"/>
        <dbReference type="ChEBI" id="CHEBI:15378"/>
        <dbReference type="ChEBI" id="CHEBI:29986"/>
        <dbReference type="ChEBI" id="CHEBI:30616"/>
        <dbReference type="ChEBI" id="CHEBI:43474"/>
        <dbReference type="ChEBI" id="CHEBI:83898"/>
        <dbReference type="ChEBI" id="CHEBI:83900"/>
        <dbReference type="ChEBI" id="CHEBI:456216"/>
        <dbReference type="EC" id="6.3.2.9"/>
    </reaction>
</comment>
<comment type="pathway">
    <text evidence="3 17 18">Cell wall biogenesis; peptidoglycan biosynthesis.</text>
</comment>
<dbReference type="NCBIfam" id="TIGR01087">
    <property type="entry name" value="murD"/>
    <property type="match status" value="1"/>
</dbReference>
<protein>
    <recommendedName>
        <fullName evidence="6 17">UDP-N-acetylmuramoylalanine--D-glutamate ligase</fullName>
        <ecNumber evidence="5 17">6.3.2.9</ecNumber>
    </recommendedName>
    <alternativeName>
        <fullName evidence="15 17">D-glutamic acid-adding enzyme</fullName>
    </alternativeName>
    <alternativeName>
        <fullName evidence="14 17">UDP-N-acetylmuramoyl-L-alanyl-D-glutamate synthetase</fullName>
    </alternativeName>
</protein>
<evidence type="ECO:0000256" key="4">
    <source>
        <dbReference type="ARBA" id="ARBA00010416"/>
    </source>
</evidence>
<keyword evidence="12 17" id="KW-0573">Peptidoglycan synthesis</keyword>
<evidence type="ECO:0000256" key="2">
    <source>
        <dbReference type="ARBA" id="ARBA00004496"/>
    </source>
</evidence>
<dbReference type="PANTHER" id="PTHR43692:SF1">
    <property type="entry name" value="UDP-N-ACETYLMURAMOYLALANINE--D-GLUTAMATE LIGASE"/>
    <property type="match status" value="1"/>
</dbReference>
<dbReference type="InterPro" id="IPR036615">
    <property type="entry name" value="Mur_ligase_C_dom_sf"/>
</dbReference>
<dbReference type="Gene3D" id="3.90.190.20">
    <property type="entry name" value="Mur ligase, C-terminal domain"/>
    <property type="match status" value="1"/>
</dbReference>
<evidence type="ECO:0000256" key="15">
    <source>
        <dbReference type="ARBA" id="ARBA00032324"/>
    </source>
</evidence>
<evidence type="ECO:0000256" key="16">
    <source>
        <dbReference type="ARBA" id="ARBA00047632"/>
    </source>
</evidence>
<feature type="domain" description="Mur ligase central" evidence="20">
    <location>
        <begin position="122"/>
        <end position="301"/>
    </location>
</feature>
<evidence type="ECO:0000256" key="8">
    <source>
        <dbReference type="ARBA" id="ARBA00022598"/>
    </source>
</evidence>
<evidence type="ECO:0000256" key="12">
    <source>
        <dbReference type="ARBA" id="ARBA00022984"/>
    </source>
</evidence>
<evidence type="ECO:0000256" key="7">
    <source>
        <dbReference type="ARBA" id="ARBA00022490"/>
    </source>
</evidence>
<evidence type="ECO:0000256" key="13">
    <source>
        <dbReference type="ARBA" id="ARBA00023316"/>
    </source>
</evidence>
<dbReference type="EC" id="6.3.2.9" evidence="5 17"/>
<evidence type="ECO:0000256" key="9">
    <source>
        <dbReference type="ARBA" id="ARBA00022741"/>
    </source>
</evidence>
<dbReference type="GO" id="GO:0008764">
    <property type="term" value="F:UDP-N-acetylmuramoylalanine-D-glutamate ligase activity"/>
    <property type="evidence" value="ECO:0007669"/>
    <property type="project" value="UniProtKB-UniRule"/>
</dbReference>
<evidence type="ECO:0000256" key="1">
    <source>
        <dbReference type="ARBA" id="ARBA00002734"/>
    </source>
</evidence>
<dbReference type="GO" id="GO:0009252">
    <property type="term" value="P:peptidoglycan biosynthetic process"/>
    <property type="evidence" value="ECO:0007669"/>
    <property type="project" value="UniProtKB-UniRule"/>
</dbReference>
<dbReference type="UniPathway" id="UPA00219"/>
<dbReference type="OrthoDB" id="9809796at2"/>
<evidence type="ECO:0000256" key="17">
    <source>
        <dbReference type="HAMAP-Rule" id="MF_00639"/>
    </source>
</evidence>
<dbReference type="InterPro" id="IPR005762">
    <property type="entry name" value="MurD"/>
</dbReference>
<evidence type="ECO:0000256" key="10">
    <source>
        <dbReference type="ARBA" id="ARBA00022840"/>
    </source>
</evidence>
<accession>V2Z3N9</accession>
<dbReference type="GO" id="GO:0005737">
    <property type="term" value="C:cytoplasm"/>
    <property type="evidence" value="ECO:0007669"/>
    <property type="project" value="UniProtKB-SubCell"/>
</dbReference>
<evidence type="ECO:0000259" key="20">
    <source>
        <dbReference type="Pfam" id="PF08245"/>
    </source>
</evidence>
<evidence type="ECO:0000256" key="6">
    <source>
        <dbReference type="ARBA" id="ARBA00015655"/>
    </source>
</evidence>
<keyword evidence="17 18" id="KW-0132">Cell division</keyword>
<dbReference type="EMBL" id="ACIL03000021">
    <property type="protein sequence ID" value="ESL01555.1"/>
    <property type="molecule type" value="Genomic_DNA"/>
</dbReference>
<comment type="function">
    <text evidence="1 17 18">Cell wall formation. Catalyzes the addition of glutamate to the nucleotide precursor UDP-N-acetylmuramoyl-L-alanine (UMA).</text>
</comment>
<feature type="binding site" evidence="17">
    <location>
        <begin position="124"/>
        <end position="130"/>
    </location>
    <ligand>
        <name>ATP</name>
        <dbReference type="ChEBI" id="CHEBI:30616"/>
    </ligand>
</feature>
<dbReference type="eggNOG" id="COG0771">
    <property type="taxonomic scope" value="Bacteria"/>
</dbReference>
<dbReference type="Pfam" id="PF08245">
    <property type="entry name" value="Mur_ligase_M"/>
    <property type="match status" value="1"/>
</dbReference>
<dbReference type="Proteomes" id="UP000018227">
    <property type="component" value="Unassembled WGS sequence"/>
</dbReference>
<dbReference type="GO" id="GO:0071555">
    <property type="term" value="P:cell wall organization"/>
    <property type="evidence" value="ECO:0007669"/>
    <property type="project" value="UniProtKB-KW"/>
</dbReference>
<proteinExistence type="inferred from homology"/>
<dbReference type="SUPFAM" id="SSF53623">
    <property type="entry name" value="MurD-like peptide ligases, catalytic domain"/>
    <property type="match status" value="1"/>
</dbReference>
<dbReference type="RefSeq" id="WP_023355955.1">
    <property type="nucleotide sequence ID" value="NZ_KI535371.1"/>
</dbReference>
<evidence type="ECO:0000313" key="22">
    <source>
        <dbReference type="Proteomes" id="UP000018227"/>
    </source>
</evidence>
<dbReference type="Pfam" id="PF02875">
    <property type="entry name" value="Mur_ligase_C"/>
    <property type="match status" value="1"/>
</dbReference>
<keyword evidence="10 17" id="KW-0067">ATP-binding</keyword>
<dbReference type="HAMAP" id="MF_00639">
    <property type="entry name" value="MurD"/>
    <property type="match status" value="1"/>
</dbReference>
<dbReference type="HOGENOM" id="CLU_032540_0_0_9"/>
<dbReference type="Gene3D" id="3.40.1190.10">
    <property type="entry name" value="Mur-like, catalytic domain"/>
    <property type="match status" value="1"/>
</dbReference>
<comment type="caution">
    <text evidence="21">The sequence shown here is derived from an EMBL/GenBank/DDBJ whole genome shotgun (WGS) entry which is preliminary data.</text>
</comment>
<evidence type="ECO:0000256" key="14">
    <source>
        <dbReference type="ARBA" id="ARBA00030398"/>
    </source>
</evidence>
<keyword evidence="17 18" id="KW-0131">Cell cycle</keyword>
<keyword evidence="22" id="KW-1185">Reference proteome</keyword>
<evidence type="ECO:0000256" key="18">
    <source>
        <dbReference type="RuleBase" id="RU003664"/>
    </source>
</evidence>
<reference evidence="21 22" key="1">
    <citation type="submission" date="2013-06" db="EMBL/GenBank/DDBJ databases">
        <authorList>
            <person name="Weinstock G."/>
            <person name="Sodergren E."/>
            <person name="Clifton S."/>
            <person name="Fulton L."/>
            <person name="Fulton B."/>
            <person name="Courtney L."/>
            <person name="Fronick C."/>
            <person name="Harrison M."/>
            <person name="Strong C."/>
            <person name="Farmer C."/>
            <person name="Delahaunty K."/>
            <person name="Markovic C."/>
            <person name="Hall O."/>
            <person name="Minx P."/>
            <person name="Tomlinson C."/>
            <person name="Mitreva M."/>
            <person name="Nelson J."/>
            <person name="Hou S."/>
            <person name="Wollam A."/>
            <person name="Pepin K.H."/>
            <person name="Johnson M."/>
            <person name="Bhonagiri V."/>
            <person name="Nash W.E."/>
            <person name="Warren W."/>
            <person name="Chinwalla A."/>
            <person name="Mardis E.R."/>
            <person name="Wilson R.K."/>
        </authorList>
    </citation>
    <scope>NUCLEOTIDE SEQUENCE [LARGE SCALE GENOMIC DNA]</scope>
    <source>
        <strain evidence="21 22">ATCC 51271</strain>
    </source>
</reference>
<evidence type="ECO:0000256" key="11">
    <source>
        <dbReference type="ARBA" id="ARBA00022960"/>
    </source>
</evidence>
<dbReference type="SUPFAM" id="SSF53244">
    <property type="entry name" value="MurD-like peptide ligases, peptide-binding domain"/>
    <property type="match status" value="1"/>
</dbReference>
<keyword evidence="8 17" id="KW-0436">Ligase</keyword>
<evidence type="ECO:0000313" key="21">
    <source>
        <dbReference type="EMBL" id="ESL01555.1"/>
    </source>
</evidence>
<keyword evidence="9 17" id="KW-0547">Nucleotide-binding</keyword>